<evidence type="ECO:0000313" key="2">
    <source>
        <dbReference type="EMBL" id="OLP94088.1"/>
    </source>
</evidence>
<sequence>MPCGAIAHMAIADQPVLGCPEDFLCRTSQGWFAPDAALLLLPHCDAFQVWPLQLAQSAPPPATLSLLRQNSGSELFAGSLEPTEGAERAYSNDFDGQGVIIARNGLVYVTITAYADQDSIRSSALFAYLGPSGLGIEYGGLTHFARVLPPLPELPAVQFVAGNCDGHAQPSVVDLRAVQGSLHVCCTEPDATPAQRIEAAIQGFGGPDPANPVIARIGQGLLQVLHREQAVSPFVPLIDMLCLPATTGCVRMKCSLQQLILASCDSEFRVDTPSVVSRSMLLELVFLSSAYQDLRSSWVSIMREPGCLAGVQVAVQTLPSHWPIQVNRDSGPAELERMLNAAGHHPDHGLFVAFDTLTTSVDLLSANAVTCSPEVAALRRLPQGLVLTEAAIGTLAVIASGGRAAVVAVPPGHLDWARQVNEVVAQVETLTLRLETAGILPASTDPTTAAWEDEQATSGDGTSASWIPVDEARSGSSRVDRHLSPAVGMLIGWHVRQPGLGFLLGCLILVRGDGDECSSEDSPVPPSSPDLTEVQPPTPVAVPPNGGHGVNDVDAIVRPSDSDLARTSIPRVETAFVGAPAFDLATIPALQRRVAAALSEVDTEVFPRPFLPAGCPVVMHNPFTARGWFFPLEARQVNGHSVVIPAFKDQTLWTRDFRIGACLTVRLWFPHLRQPILTWLRDGEHWDSDALTFRPHFAARYSGRWVPVPWAPGRTTHLVQASDAPNRVATLINASDGVRGMFLVPQLTGCEIADVLHTSSTAVCVLGLPATLPTAQLALRDGDVVWDSLLYGEPEIGWATLEEEVSGVSLVGLAALMSRHSVALACLTGLVWSNGVAAMRRSTSSERSRSRSPSPLSSAPWIGRWRPDAGAPFEHVTHQGHVDYRVLCPFRGWSPFYYVRPSAPADDLLNAVTDFTGNWPTGCTLVGRVGVLLQEEDRPARWMVLPPVDRELARADLDITREAVDWRNGDVLLAWEWHDSTTSLTAPMLSNIELVRHAALWMADFEVDFPLSVVLWRPGHRPMVITLPLPIQWSAAACTFVGRFATRFPGRWVPVPWAPWPPTTSPPRPDSVHLCLCASDDSQCNIILESCTPYGTHDQLDGRCCTVHQASTRESLRRAFALPSDDIRLLGVPNQEDPFPPLRDGDIVHYTTSGAWKQSQSLSAWLVLSLFAWHWSPMTILSSIWLLCPLHVQAAPSEAHHWLWSPYQGRLGPALTSSDQSVESQLLRYEPIWRHGPRPISSRFWF</sequence>
<dbReference type="AlphaFoldDB" id="A0A1Q9DG01"/>
<comment type="caution">
    <text evidence="2">The sequence shown here is derived from an EMBL/GenBank/DDBJ whole genome shotgun (WGS) entry which is preliminary data.</text>
</comment>
<protein>
    <submittedName>
        <fullName evidence="2">Uncharacterized protein</fullName>
    </submittedName>
</protein>
<accession>A0A1Q9DG01</accession>
<feature type="region of interest" description="Disordered" evidence="1">
    <location>
        <begin position="515"/>
        <end position="534"/>
    </location>
</feature>
<dbReference type="Proteomes" id="UP000186817">
    <property type="component" value="Unassembled WGS sequence"/>
</dbReference>
<dbReference type="EMBL" id="LSRX01000557">
    <property type="protein sequence ID" value="OLP94088.1"/>
    <property type="molecule type" value="Genomic_DNA"/>
</dbReference>
<proteinExistence type="predicted"/>
<evidence type="ECO:0000313" key="3">
    <source>
        <dbReference type="Proteomes" id="UP000186817"/>
    </source>
</evidence>
<keyword evidence="3" id="KW-1185">Reference proteome</keyword>
<dbReference type="OrthoDB" id="412091at2759"/>
<gene>
    <name evidence="2" type="ORF">AK812_SmicGene23919</name>
</gene>
<evidence type="ECO:0000256" key="1">
    <source>
        <dbReference type="SAM" id="MobiDB-lite"/>
    </source>
</evidence>
<name>A0A1Q9DG01_SYMMI</name>
<reference evidence="2 3" key="1">
    <citation type="submission" date="2016-02" db="EMBL/GenBank/DDBJ databases">
        <title>Genome analysis of coral dinoflagellate symbionts highlights evolutionary adaptations to a symbiotic lifestyle.</title>
        <authorList>
            <person name="Aranda M."/>
            <person name="Li Y."/>
            <person name="Liew Y.J."/>
            <person name="Baumgarten S."/>
            <person name="Simakov O."/>
            <person name="Wilson M."/>
            <person name="Piel J."/>
            <person name="Ashoor H."/>
            <person name="Bougouffa S."/>
            <person name="Bajic V.B."/>
            <person name="Ryu T."/>
            <person name="Ravasi T."/>
            <person name="Bayer T."/>
            <person name="Micklem G."/>
            <person name="Kim H."/>
            <person name="Bhak J."/>
            <person name="Lajeunesse T.C."/>
            <person name="Voolstra C.R."/>
        </authorList>
    </citation>
    <scope>NUCLEOTIDE SEQUENCE [LARGE SCALE GENOMIC DNA]</scope>
    <source>
        <strain evidence="2 3">CCMP2467</strain>
    </source>
</reference>
<organism evidence="2 3">
    <name type="scientific">Symbiodinium microadriaticum</name>
    <name type="common">Dinoflagellate</name>
    <name type="synonym">Zooxanthella microadriatica</name>
    <dbReference type="NCBI Taxonomy" id="2951"/>
    <lineage>
        <taxon>Eukaryota</taxon>
        <taxon>Sar</taxon>
        <taxon>Alveolata</taxon>
        <taxon>Dinophyceae</taxon>
        <taxon>Suessiales</taxon>
        <taxon>Symbiodiniaceae</taxon>
        <taxon>Symbiodinium</taxon>
    </lineage>
</organism>